<dbReference type="RefSeq" id="WP_011192594.1">
    <property type="nucleotide sequence ID" value="NC_006155.1"/>
</dbReference>
<name>Q669M9_YERPS</name>
<dbReference type="Proteomes" id="UP000001011">
    <property type="component" value="Chromosome"/>
</dbReference>
<dbReference type="KEGG" id="ypo:BZ17_4183"/>
<protein>
    <submittedName>
        <fullName evidence="9">Putative phage replication protein protein</fullName>
    </submittedName>
</protein>
<dbReference type="GeneID" id="49785540"/>
<evidence type="ECO:0000313" key="10">
    <source>
        <dbReference type="Proteomes" id="UP000001011"/>
    </source>
</evidence>
<accession>Q669M9</accession>
<evidence type="ECO:0000256" key="2">
    <source>
        <dbReference type="ARBA" id="ARBA00009260"/>
    </source>
</evidence>
<keyword evidence="3" id="KW-0235">DNA replication</keyword>
<reference evidence="9 10" key="1">
    <citation type="journal article" date="2004" name="Proc. Natl. Acad. Sci. U.S.A.">
        <title>Insights into the evolution of Yersinia pestis through whole-genome comparison with Yersinia pseudotuberculosis.</title>
        <authorList>
            <person name="Chain P.S.G."/>
            <person name="Carniel E."/>
            <person name="Larimer F.W."/>
            <person name="Lamerdin J."/>
            <person name="Stoutland P.O."/>
            <person name="Regala W.M."/>
            <person name="Georgescu A.M."/>
            <person name="Vergez L.M."/>
            <person name="Land M.L."/>
            <person name="Motin V.L."/>
            <person name="Brubaker R.R."/>
            <person name="Fowler J."/>
            <person name="Hinnebusch J."/>
            <person name="Marceau M."/>
            <person name="Medigue C."/>
            <person name="Simonet M."/>
            <person name="Chenal-Francisque V."/>
            <person name="Souza B."/>
            <person name="Dacheux D."/>
            <person name="Elliott J.M."/>
            <person name="Derbise A."/>
            <person name="Hauser L.J."/>
            <person name="Garcia E."/>
        </authorList>
    </citation>
    <scope>NUCLEOTIDE SEQUENCE [LARGE SCALE GENOMIC DNA]</scope>
    <source>
        <strain evidence="10">IP32953</strain>
    </source>
</reference>
<gene>
    <name evidence="9" type="ordered locus">YPTB2455</name>
</gene>
<keyword evidence="6" id="KW-0378">Hydrolase</keyword>
<sequence>MNQYEQFLQAFKLEDEDGNRISLVDKYDGSIANPAIRRCGLMTRMRGFEDIAEQENLAGDTLISPSKFHSMHNSDKRNHKWRSAWPSR</sequence>
<evidence type="ECO:0000256" key="3">
    <source>
        <dbReference type="ARBA" id="ARBA00022705"/>
    </source>
</evidence>
<evidence type="ECO:0000256" key="7">
    <source>
        <dbReference type="SAM" id="MobiDB-lite"/>
    </source>
</evidence>
<feature type="domain" description="Replication gene A protein-like" evidence="8">
    <location>
        <begin position="4"/>
        <end position="87"/>
    </location>
</feature>
<proteinExistence type="inferred from homology"/>
<dbReference type="AlphaFoldDB" id="Q669M9"/>
<dbReference type="InterPro" id="IPR008766">
    <property type="entry name" value="Replication_gene_A-like"/>
</dbReference>
<comment type="similarity">
    <text evidence="2">Belongs to the phage GPA family.</text>
</comment>
<evidence type="ECO:0000259" key="8">
    <source>
        <dbReference type="Pfam" id="PF05840"/>
    </source>
</evidence>
<dbReference type="GO" id="GO:0016787">
    <property type="term" value="F:hydrolase activity"/>
    <property type="evidence" value="ECO:0007669"/>
    <property type="project" value="UniProtKB-KW"/>
</dbReference>
<dbReference type="GO" id="GO:0006260">
    <property type="term" value="P:DNA replication"/>
    <property type="evidence" value="ECO:0007669"/>
    <property type="project" value="UniProtKB-KW"/>
</dbReference>
<evidence type="ECO:0000256" key="5">
    <source>
        <dbReference type="ARBA" id="ARBA00022759"/>
    </source>
</evidence>
<keyword evidence="4" id="KW-0540">Nuclease</keyword>
<dbReference type="EMBL" id="BX936398">
    <property type="protein sequence ID" value="CAH21693.1"/>
    <property type="molecule type" value="Genomic_DNA"/>
</dbReference>
<dbReference type="GO" id="GO:0004519">
    <property type="term" value="F:endonuclease activity"/>
    <property type="evidence" value="ECO:0007669"/>
    <property type="project" value="UniProtKB-KW"/>
</dbReference>
<evidence type="ECO:0000256" key="4">
    <source>
        <dbReference type="ARBA" id="ARBA00022722"/>
    </source>
</evidence>
<dbReference type="Pfam" id="PF05840">
    <property type="entry name" value="Phage_GPA"/>
    <property type="match status" value="1"/>
</dbReference>
<dbReference type="KEGG" id="yps:YPTB2455"/>
<evidence type="ECO:0000313" key="9">
    <source>
        <dbReference type="EMBL" id="CAH21693.1"/>
    </source>
</evidence>
<organism evidence="9 10">
    <name type="scientific">Yersinia pseudotuberculosis serotype I (strain IP32953)</name>
    <dbReference type="NCBI Taxonomy" id="273123"/>
    <lineage>
        <taxon>Bacteria</taxon>
        <taxon>Pseudomonadati</taxon>
        <taxon>Pseudomonadota</taxon>
        <taxon>Gammaproteobacteria</taxon>
        <taxon>Enterobacterales</taxon>
        <taxon>Yersiniaceae</taxon>
        <taxon>Yersinia</taxon>
    </lineage>
</organism>
<dbReference type="PATRIC" id="fig|273123.14.peg.4406"/>
<evidence type="ECO:0000256" key="1">
    <source>
        <dbReference type="ARBA" id="ARBA00003293"/>
    </source>
</evidence>
<evidence type="ECO:0000256" key="6">
    <source>
        <dbReference type="ARBA" id="ARBA00022801"/>
    </source>
</evidence>
<feature type="region of interest" description="Disordered" evidence="7">
    <location>
        <begin position="67"/>
        <end position="88"/>
    </location>
</feature>
<comment type="function">
    <text evidence="1">Possible endonuclease which induces a single-strand cut and initiates DNA replication.</text>
</comment>
<keyword evidence="5" id="KW-0255">Endonuclease</keyword>